<proteinExistence type="predicted"/>
<dbReference type="EMBL" id="GBXM01102492">
    <property type="protein sequence ID" value="JAH06085.1"/>
    <property type="molecule type" value="Transcribed_RNA"/>
</dbReference>
<sequence>MLTVLSLRLVTSNPGAVQILLLQEDGNNNSTLM</sequence>
<protein>
    <submittedName>
        <fullName evidence="1">Uncharacterized protein</fullName>
    </submittedName>
</protein>
<evidence type="ECO:0000313" key="1">
    <source>
        <dbReference type="EMBL" id="JAH06085.1"/>
    </source>
</evidence>
<reference evidence="1" key="2">
    <citation type="journal article" date="2015" name="Fish Shellfish Immunol.">
        <title>Early steps in the European eel (Anguilla anguilla)-Vibrio vulnificus interaction in the gills: Role of the RtxA13 toxin.</title>
        <authorList>
            <person name="Callol A."/>
            <person name="Pajuelo D."/>
            <person name="Ebbesson L."/>
            <person name="Teles M."/>
            <person name="MacKenzie S."/>
            <person name="Amaro C."/>
        </authorList>
    </citation>
    <scope>NUCLEOTIDE SEQUENCE</scope>
</reference>
<accession>A0A0E9PPS4</accession>
<name>A0A0E9PPS4_ANGAN</name>
<dbReference type="AlphaFoldDB" id="A0A0E9PPS4"/>
<reference evidence="1" key="1">
    <citation type="submission" date="2014-11" db="EMBL/GenBank/DDBJ databases">
        <authorList>
            <person name="Amaro Gonzalez C."/>
        </authorList>
    </citation>
    <scope>NUCLEOTIDE SEQUENCE</scope>
</reference>
<organism evidence="1">
    <name type="scientific">Anguilla anguilla</name>
    <name type="common">European freshwater eel</name>
    <name type="synonym">Muraena anguilla</name>
    <dbReference type="NCBI Taxonomy" id="7936"/>
    <lineage>
        <taxon>Eukaryota</taxon>
        <taxon>Metazoa</taxon>
        <taxon>Chordata</taxon>
        <taxon>Craniata</taxon>
        <taxon>Vertebrata</taxon>
        <taxon>Euteleostomi</taxon>
        <taxon>Actinopterygii</taxon>
        <taxon>Neopterygii</taxon>
        <taxon>Teleostei</taxon>
        <taxon>Anguilliformes</taxon>
        <taxon>Anguillidae</taxon>
        <taxon>Anguilla</taxon>
    </lineage>
</organism>